<name>B7FY41_PHATC</name>
<feature type="domain" description="Cas1p 10 TM acyl transferase" evidence="9">
    <location>
        <begin position="19"/>
        <end position="462"/>
    </location>
</feature>
<dbReference type="PANTHER" id="PTHR13533:SF1">
    <property type="entry name" value="N-ACETYLNEURAMINATE 9-O-ACETYLTRANSFERASE"/>
    <property type="match status" value="1"/>
</dbReference>
<evidence type="ECO:0000256" key="2">
    <source>
        <dbReference type="ARBA" id="ARBA00010666"/>
    </source>
</evidence>
<accession>B7FY41</accession>
<dbReference type="GO" id="GO:0016020">
    <property type="term" value="C:membrane"/>
    <property type="evidence" value="ECO:0007669"/>
    <property type="project" value="UniProtKB-SubCell"/>
</dbReference>
<sequence>MTPQSAAEVAPLTTMASAMFFGTIIFATASLATKSVASGDWRAIQASRNPRSTALDIRSFSSVFTLLLHSTVFGCILLYAYLCEYHPPFPHGVKTYDRDEFFFLTALLLLASAFTLKRNQPLGTGSSRSVAPSVEATEILNRDQTEEWKGWMQFMFLLYHYFHAEEVYNAIRVMITCYVFMTGYGNFSFFYIKGDYSIVRVMQMLWRLNFLVVFLCLSQGTTYILYYICLLHTYFFLMVYVTMKIGTDLNYSKWGIRLKLGGLALLIFIVWDVDSGIFRLLHWPFLGEVPVLGATSGSLWEWYFRSTLDHWSTILGMIFALNFPITSLFFRKLESLPFGQHVAAKAILGLALGGIFYWWVCWPFQLSKFDYNQTNSYFGCIPVLVYIYYRNVTPWLRGHTLELLHQIGKTTLETYLMQHHIWLTSNAKSLLILVPGWPKMNFLVVSFIYFALSRRLYQLTLFVRGMLLP</sequence>
<organism evidence="10 11">
    <name type="scientific">Phaeodactylum tricornutum (strain CCAP 1055/1)</name>
    <dbReference type="NCBI Taxonomy" id="556484"/>
    <lineage>
        <taxon>Eukaryota</taxon>
        <taxon>Sar</taxon>
        <taxon>Stramenopiles</taxon>
        <taxon>Ochrophyta</taxon>
        <taxon>Bacillariophyta</taxon>
        <taxon>Bacillariophyceae</taxon>
        <taxon>Bacillariophycidae</taxon>
        <taxon>Naviculales</taxon>
        <taxon>Phaeodactylaceae</taxon>
        <taxon>Phaeodactylum</taxon>
    </lineage>
</organism>
<dbReference type="InParanoid" id="B7FY41"/>
<dbReference type="RefSeq" id="XP_002179869.1">
    <property type="nucleotide sequence ID" value="XM_002179833.1"/>
</dbReference>
<dbReference type="AlphaFoldDB" id="B7FY41"/>
<dbReference type="Proteomes" id="UP000000759">
    <property type="component" value="Chromosome 7"/>
</dbReference>
<keyword evidence="7" id="KW-0325">Glycoprotein</keyword>
<dbReference type="GO" id="GO:0016407">
    <property type="term" value="F:acetyltransferase activity"/>
    <property type="evidence" value="ECO:0007669"/>
    <property type="project" value="TreeGrafter"/>
</dbReference>
<evidence type="ECO:0000256" key="6">
    <source>
        <dbReference type="ARBA" id="ARBA00023136"/>
    </source>
</evidence>
<evidence type="ECO:0000256" key="7">
    <source>
        <dbReference type="ARBA" id="ARBA00023180"/>
    </source>
</evidence>
<keyword evidence="3" id="KW-0808">Transferase</keyword>
<feature type="transmembrane region" description="Helical" evidence="8">
    <location>
        <begin position="342"/>
        <end position="360"/>
    </location>
</feature>
<dbReference type="InterPro" id="IPR012419">
    <property type="entry name" value="Cas1_AcylTrans_dom"/>
</dbReference>
<dbReference type="EMBL" id="CM000610">
    <property type="protein sequence ID" value="EEC48855.1"/>
    <property type="molecule type" value="Genomic_DNA"/>
</dbReference>
<comment type="subcellular location">
    <subcellularLocation>
        <location evidence="1">Membrane</location>
        <topology evidence="1">Multi-pass membrane protein</topology>
    </subcellularLocation>
</comment>
<evidence type="ECO:0000256" key="8">
    <source>
        <dbReference type="SAM" id="Phobius"/>
    </source>
</evidence>
<dbReference type="Pfam" id="PF07779">
    <property type="entry name" value="Cas1_AcylT"/>
    <property type="match status" value="1"/>
</dbReference>
<feature type="transmembrane region" description="Helical" evidence="8">
    <location>
        <begin position="60"/>
        <end position="81"/>
    </location>
</feature>
<dbReference type="HOGENOM" id="CLU_322753_0_0_1"/>
<feature type="transmembrane region" description="Helical" evidence="8">
    <location>
        <begin position="430"/>
        <end position="452"/>
    </location>
</feature>
<dbReference type="GO" id="GO:0005794">
    <property type="term" value="C:Golgi apparatus"/>
    <property type="evidence" value="ECO:0007669"/>
    <property type="project" value="TreeGrafter"/>
</dbReference>
<keyword evidence="11" id="KW-1185">Reference proteome</keyword>
<evidence type="ECO:0000259" key="9">
    <source>
        <dbReference type="Pfam" id="PF07779"/>
    </source>
</evidence>
<evidence type="ECO:0000256" key="1">
    <source>
        <dbReference type="ARBA" id="ARBA00004141"/>
    </source>
</evidence>
<feature type="transmembrane region" description="Helical" evidence="8">
    <location>
        <begin position="310"/>
        <end position="330"/>
    </location>
</feature>
<evidence type="ECO:0000256" key="3">
    <source>
        <dbReference type="ARBA" id="ARBA00022679"/>
    </source>
</evidence>
<protein>
    <recommendedName>
        <fullName evidence="9">Cas1p 10 TM acyl transferase domain-containing protein</fullName>
    </recommendedName>
</protein>
<keyword evidence="5 8" id="KW-1133">Transmembrane helix</keyword>
<keyword evidence="6 8" id="KW-0472">Membrane</keyword>
<evidence type="ECO:0000313" key="10">
    <source>
        <dbReference type="EMBL" id="EEC48855.1"/>
    </source>
</evidence>
<feature type="transmembrane region" description="Helical" evidence="8">
    <location>
        <begin position="254"/>
        <end position="273"/>
    </location>
</feature>
<dbReference type="GeneID" id="7200628"/>
<dbReference type="GO" id="GO:0005975">
    <property type="term" value="P:carbohydrate metabolic process"/>
    <property type="evidence" value="ECO:0007669"/>
    <property type="project" value="UniProtKB-ARBA"/>
</dbReference>
<proteinExistence type="inferred from homology"/>
<dbReference type="KEGG" id="pti:PHATRDRAFT_20024"/>
<feature type="non-terminal residue" evidence="10">
    <location>
        <position position="469"/>
    </location>
</feature>
<evidence type="ECO:0000256" key="4">
    <source>
        <dbReference type="ARBA" id="ARBA00022692"/>
    </source>
</evidence>
<keyword evidence="4 8" id="KW-0812">Transmembrane</keyword>
<reference evidence="11" key="2">
    <citation type="submission" date="2008-08" db="EMBL/GenBank/DDBJ databases">
        <authorList>
            <consortium name="Diatom Consortium"/>
            <person name="Grigoriev I."/>
            <person name="Grimwood J."/>
            <person name="Kuo A."/>
            <person name="Otillar R.P."/>
            <person name="Salamov A."/>
            <person name="Detter J.C."/>
            <person name="Lindquist E."/>
            <person name="Shapiro H."/>
            <person name="Lucas S."/>
            <person name="Glavina del Rio T."/>
            <person name="Pitluck S."/>
            <person name="Rokhsar D."/>
            <person name="Bowler C."/>
        </authorList>
    </citation>
    <scope>GENOME REANNOTATION</scope>
    <source>
        <strain evidence="11">CCAP 1055/1</strain>
    </source>
</reference>
<comment type="similarity">
    <text evidence="2">Belongs to the PC-esterase family. CASD1 subfamily.</text>
</comment>
<gene>
    <name evidence="10" type="ORF">PHATRDRAFT_20024</name>
</gene>
<dbReference type="PANTHER" id="PTHR13533">
    <property type="entry name" value="N-ACETYLNEURAMINATE 9-O-ACETYLTRANSFERASE"/>
    <property type="match status" value="1"/>
</dbReference>
<dbReference type="eggNOG" id="KOG1699">
    <property type="taxonomic scope" value="Eukaryota"/>
</dbReference>
<reference evidence="10 11" key="1">
    <citation type="journal article" date="2008" name="Nature">
        <title>The Phaeodactylum genome reveals the evolutionary history of diatom genomes.</title>
        <authorList>
            <person name="Bowler C."/>
            <person name="Allen A.E."/>
            <person name="Badger J.H."/>
            <person name="Grimwood J."/>
            <person name="Jabbari K."/>
            <person name="Kuo A."/>
            <person name="Maheswari U."/>
            <person name="Martens C."/>
            <person name="Maumus F."/>
            <person name="Otillar R.P."/>
            <person name="Rayko E."/>
            <person name="Salamov A."/>
            <person name="Vandepoele K."/>
            <person name="Beszteri B."/>
            <person name="Gruber A."/>
            <person name="Heijde M."/>
            <person name="Katinka M."/>
            <person name="Mock T."/>
            <person name="Valentin K."/>
            <person name="Verret F."/>
            <person name="Berges J.A."/>
            <person name="Brownlee C."/>
            <person name="Cadoret J.P."/>
            <person name="Chiovitti A."/>
            <person name="Choi C.J."/>
            <person name="Coesel S."/>
            <person name="De Martino A."/>
            <person name="Detter J.C."/>
            <person name="Durkin C."/>
            <person name="Falciatore A."/>
            <person name="Fournet J."/>
            <person name="Haruta M."/>
            <person name="Huysman M.J."/>
            <person name="Jenkins B.D."/>
            <person name="Jiroutova K."/>
            <person name="Jorgensen R.E."/>
            <person name="Joubert Y."/>
            <person name="Kaplan A."/>
            <person name="Kroger N."/>
            <person name="Kroth P.G."/>
            <person name="La Roche J."/>
            <person name="Lindquist E."/>
            <person name="Lommer M."/>
            <person name="Martin-Jezequel V."/>
            <person name="Lopez P.J."/>
            <person name="Lucas S."/>
            <person name="Mangogna M."/>
            <person name="McGinnis K."/>
            <person name="Medlin L.K."/>
            <person name="Montsant A."/>
            <person name="Oudot-Le Secq M.P."/>
            <person name="Napoli C."/>
            <person name="Obornik M."/>
            <person name="Parker M.S."/>
            <person name="Petit J.L."/>
            <person name="Porcel B.M."/>
            <person name="Poulsen N."/>
            <person name="Robison M."/>
            <person name="Rychlewski L."/>
            <person name="Rynearson T.A."/>
            <person name="Schmutz J."/>
            <person name="Shapiro H."/>
            <person name="Siaut M."/>
            <person name="Stanley M."/>
            <person name="Sussman M.R."/>
            <person name="Taylor A.R."/>
            <person name="Vardi A."/>
            <person name="von Dassow P."/>
            <person name="Vyverman W."/>
            <person name="Willis A."/>
            <person name="Wyrwicz L.S."/>
            <person name="Rokhsar D.S."/>
            <person name="Weissenbach J."/>
            <person name="Armbrust E.V."/>
            <person name="Green B.R."/>
            <person name="Van de Peer Y."/>
            <person name="Grigoriev I.V."/>
        </authorList>
    </citation>
    <scope>NUCLEOTIDE SEQUENCE [LARGE SCALE GENOMIC DNA]</scope>
    <source>
        <strain evidence="10 11">CCAP 1055/1</strain>
    </source>
</reference>
<dbReference type="PaxDb" id="2850-Phatr20024"/>
<dbReference type="OrthoDB" id="1932925at2759"/>
<evidence type="ECO:0000313" key="11">
    <source>
        <dbReference type="Proteomes" id="UP000000759"/>
    </source>
</evidence>
<feature type="transmembrane region" description="Helical" evidence="8">
    <location>
        <begin position="12"/>
        <end position="32"/>
    </location>
</feature>
<feature type="transmembrane region" description="Helical" evidence="8">
    <location>
        <begin position="170"/>
        <end position="192"/>
    </location>
</feature>
<evidence type="ECO:0000256" key="5">
    <source>
        <dbReference type="ARBA" id="ARBA00022989"/>
    </source>
</evidence>